<dbReference type="GO" id="GO:0000981">
    <property type="term" value="F:DNA-binding transcription factor activity, RNA polymerase II-specific"/>
    <property type="evidence" value="ECO:0007669"/>
    <property type="project" value="InterPro"/>
</dbReference>
<feature type="compositionally biased region" description="Low complexity" evidence="4">
    <location>
        <begin position="761"/>
        <end position="787"/>
    </location>
</feature>
<organism evidence="6 7">
    <name type="scientific">Crepidotus variabilis</name>
    <dbReference type="NCBI Taxonomy" id="179855"/>
    <lineage>
        <taxon>Eukaryota</taxon>
        <taxon>Fungi</taxon>
        <taxon>Dikarya</taxon>
        <taxon>Basidiomycota</taxon>
        <taxon>Agaricomycotina</taxon>
        <taxon>Agaricomycetes</taxon>
        <taxon>Agaricomycetidae</taxon>
        <taxon>Agaricales</taxon>
        <taxon>Agaricineae</taxon>
        <taxon>Crepidotaceae</taxon>
        <taxon>Crepidotus</taxon>
    </lineage>
</organism>
<keyword evidence="7" id="KW-1185">Reference proteome</keyword>
<evidence type="ECO:0000256" key="1">
    <source>
        <dbReference type="ARBA" id="ARBA00004123"/>
    </source>
</evidence>
<reference evidence="6" key="1">
    <citation type="submission" date="2020-11" db="EMBL/GenBank/DDBJ databases">
        <authorList>
            <consortium name="DOE Joint Genome Institute"/>
            <person name="Ahrendt S."/>
            <person name="Riley R."/>
            <person name="Andreopoulos W."/>
            <person name="Labutti K."/>
            <person name="Pangilinan J."/>
            <person name="Ruiz-Duenas F.J."/>
            <person name="Barrasa J.M."/>
            <person name="Sanchez-Garcia M."/>
            <person name="Camarero S."/>
            <person name="Miyauchi S."/>
            <person name="Serrano A."/>
            <person name="Linde D."/>
            <person name="Babiker R."/>
            <person name="Drula E."/>
            <person name="Ayuso-Fernandez I."/>
            <person name="Pacheco R."/>
            <person name="Padilla G."/>
            <person name="Ferreira P."/>
            <person name="Barriuso J."/>
            <person name="Kellner H."/>
            <person name="Castanera R."/>
            <person name="Alfaro M."/>
            <person name="Ramirez L."/>
            <person name="Pisabarro A.G."/>
            <person name="Kuo A."/>
            <person name="Tritt A."/>
            <person name="Lipzen A."/>
            <person name="He G."/>
            <person name="Yan M."/>
            <person name="Ng V."/>
            <person name="Cullen D."/>
            <person name="Martin F."/>
            <person name="Rosso M.-N."/>
            <person name="Henrissat B."/>
            <person name="Hibbett D."/>
            <person name="Martinez A.T."/>
            <person name="Grigoriev I.V."/>
        </authorList>
    </citation>
    <scope>NUCLEOTIDE SEQUENCE</scope>
    <source>
        <strain evidence="6">CBS 506.95</strain>
    </source>
</reference>
<dbReference type="AlphaFoldDB" id="A0A9P6E528"/>
<dbReference type="Gene3D" id="4.10.240.10">
    <property type="entry name" value="Zn(2)-C6 fungal-type DNA-binding domain"/>
    <property type="match status" value="1"/>
</dbReference>
<evidence type="ECO:0000256" key="4">
    <source>
        <dbReference type="SAM" id="MobiDB-lite"/>
    </source>
</evidence>
<dbReference type="SUPFAM" id="SSF57701">
    <property type="entry name" value="Zn2/Cys6 DNA-binding domain"/>
    <property type="match status" value="1"/>
</dbReference>
<evidence type="ECO:0000313" key="7">
    <source>
        <dbReference type="Proteomes" id="UP000807306"/>
    </source>
</evidence>
<dbReference type="PANTHER" id="PTHR31001:SF56">
    <property type="entry name" value="ZN(2)-C6 FUNGAL-TYPE DOMAIN-CONTAINING PROTEIN"/>
    <property type="match status" value="1"/>
</dbReference>
<dbReference type="OrthoDB" id="424974at2759"/>
<dbReference type="SMART" id="SM00066">
    <property type="entry name" value="GAL4"/>
    <property type="match status" value="1"/>
</dbReference>
<dbReference type="SMART" id="SM00906">
    <property type="entry name" value="Fungal_trans"/>
    <property type="match status" value="1"/>
</dbReference>
<dbReference type="InterPro" id="IPR050613">
    <property type="entry name" value="Sec_Metabolite_Reg"/>
</dbReference>
<evidence type="ECO:0000259" key="5">
    <source>
        <dbReference type="PROSITE" id="PS50048"/>
    </source>
</evidence>
<dbReference type="PROSITE" id="PS50048">
    <property type="entry name" value="ZN2_CY6_FUNGAL_2"/>
    <property type="match status" value="1"/>
</dbReference>
<feature type="compositionally biased region" description="Low complexity" evidence="4">
    <location>
        <begin position="741"/>
        <end position="753"/>
    </location>
</feature>
<keyword evidence="2" id="KW-0479">Metal-binding</keyword>
<sequence>MASYGSNEMQQQNGSSSSLVVRHPKRRGVALSCAECRRLKLKCSRVFPCSNCVKKGCGAICPEASLTTGKGNRFVLANTQELHEKISVLANRVRQLEDGLAQSHSLNSSTPHPLLSEDLLQIKRPLERERQDAPSHEDDKPEAEDAIDSLGSLSLSTDGRASFFGQAASSWHLLQQNEEGSDNEEASPLSRNNGVKMLASYPGTTDITSLSHGFPFATTIGASADGVRQSILGSLPTAYAAKDLIMTYYRHAAWLYHPIKRPDLEQIYLQIYDPELSSSGPRPNVMIHSHSLAVLCMVLALGALVDLSKPKMSSESNQYFQLGRAALSLDSVLEEHSIHAIQALVLMSHFMFFGEMSNDRWVTLGMVVKLAQSIGLHRDIRKWRVDSEQSEQLEQRRDLFHEIFTFDAWQALTFGRPPSFSTAHVDVQMPQDTIKDEHGEIEMTYDVWKYRFSSQCLSVVIDRAFGARPPNYKLIQDLDAKVRNWYIPPSLRVPGFGRGNNVSAAPTGESEKPSVQLTMQRYVAYAIREMTLFYMHRGFFAQAMEDSPTDPMGSKYAPSVLAAYNCATSFVSLIDSLFNQHPQLTERMWFLLTHVFSCAIVLGSIATKSRMGLARSALSHLELAYNLFTRTSDTAKRSKVLPVLSKLRERARSALSTVLATNHTPDVANDRVNNASYFAPKIKSEVDELSALGGLTRLVSRRTSSSSSPSASAPSPQSQASPSPTPLYQPPPNMNSRAIIPASMASSSSSPSMEHQQQMYHSTSSTVVSHNSSNSAPAEASPTSSWSTQNYTHIQNFNVSINMAMGGIDSPGEYYSNGHTPTTATPTDVNGYRNGYSSSDGGMLYSTPQEHESSVARHHQHPQSQTLHSSQRQYPPVQSSNTSSSSTAQNGMMPIEMTTDPFYAMSNGYSGNISPSGGYGQIYNPGQTPMVLSPPEMPNSTLQDSIHDPWHSFMARYQS</sequence>
<feature type="compositionally biased region" description="Polar residues" evidence="4">
    <location>
        <begin position="817"/>
        <end position="828"/>
    </location>
</feature>
<dbReference type="Pfam" id="PF00172">
    <property type="entry name" value="Zn_clus"/>
    <property type="match status" value="1"/>
</dbReference>
<evidence type="ECO:0000256" key="3">
    <source>
        <dbReference type="ARBA" id="ARBA00023242"/>
    </source>
</evidence>
<dbReference type="InterPro" id="IPR007219">
    <property type="entry name" value="XnlR_reg_dom"/>
</dbReference>
<dbReference type="GO" id="GO:0006351">
    <property type="term" value="P:DNA-templated transcription"/>
    <property type="evidence" value="ECO:0007669"/>
    <property type="project" value="InterPro"/>
</dbReference>
<feature type="region of interest" description="Disordered" evidence="4">
    <location>
        <begin position="700"/>
        <end position="787"/>
    </location>
</feature>
<dbReference type="CDD" id="cd00067">
    <property type="entry name" value="GAL4"/>
    <property type="match status" value="1"/>
</dbReference>
<feature type="region of interest" description="Disordered" evidence="4">
    <location>
        <begin position="1"/>
        <end position="21"/>
    </location>
</feature>
<dbReference type="Pfam" id="PF04082">
    <property type="entry name" value="Fungal_trans"/>
    <property type="match status" value="1"/>
</dbReference>
<feature type="compositionally biased region" description="Polar residues" evidence="4">
    <location>
        <begin position="862"/>
        <end position="878"/>
    </location>
</feature>
<accession>A0A9P6E528</accession>
<gene>
    <name evidence="6" type="ORF">CPB83DRAFT_91465</name>
</gene>
<dbReference type="GO" id="GO:0005634">
    <property type="term" value="C:nucleus"/>
    <property type="evidence" value="ECO:0007669"/>
    <property type="project" value="UniProtKB-SubCell"/>
</dbReference>
<dbReference type="PROSITE" id="PS00463">
    <property type="entry name" value="ZN2_CY6_FUNGAL_1"/>
    <property type="match status" value="1"/>
</dbReference>
<dbReference type="CDD" id="cd12148">
    <property type="entry name" value="fungal_TF_MHR"/>
    <property type="match status" value="1"/>
</dbReference>
<dbReference type="EMBL" id="MU157937">
    <property type="protein sequence ID" value="KAF9522689.1"/>
    <property type="molecule type" value="Genomic_DNA"/>
</dbReference>
<dbReference type="GO" id="GO:0008270">
    <property type="term" value="F:zinc ion binding"/>
    <property type="evidence" value="ECO:0007669"/>
    <property type="project" value="InterPro"/>
</dbReference>
<proteinExistence type="predicted"/>
<dbReference type="PANTHER" id="PTHR31001">
    <property type="entry name" value="UNCHARACTERIZED TRANSCRIPTIONAL REGULATORY PROTEIN"/>
    <property type="match status" value="1"/>
</dbReference>
<feature type="domain" description="Zn(2)-C6 fungal-type" evidence="5">
    <location>
        <begin position="32"/>
        <end position="61"/>
    </location>
</feature>
<dbReference type="GO" id="GO:0003677">
    <property type="term" value="F:DNA binding"/>
    <property type="evidence" value="ECO:0007669"/>
    <property type="project" value="InterPro"/>
</dbReference>
<keyword evidence="3" id="KW-0539">Nucleus</keyword>
<dbReference type="InterPro" id="IPR001138">
    <property type="entry name" value="Zn2Cys6_DnaBD"/>
</dbReference>
<evidence type="ECO:0000313" key="6">
    <source>
        <dbReference type="EMBL" id="KAF9522689.1"/>
    </source>
</evidence>
<dbReference type="InterPro" id="IPR036864">
    <property type="entry name" value="Zn2-C6_fun-type_DNA-bd_sf"/>
</dbReference>
<evidence type="ECO:0000256" key="2">
    <source>
        <dbReference type="ARBA" id="ARBA00022723"/>
    </source>
</evidence>
<protein>
    <submittedName>
        <fullName evidence="6">Fungal-specific transcription factor domain-containing protein</fullName>
    </submittedName>
</protein>
<feature type="compositionally biased region" description="Polar residues" evidence="4">
    <location>
        <begin position="1"/>
        <end position="19"/>
    </location>
</feature>
<comment type="subcellular location">
    <subcellularLocation>
        <location evidence="1">Nucleus</location>
    </subcellularLocation>
</comment>
<feature type="compositionally biased region" description="Pro residues" evidence="4">
    <location>
        <begin position="723"/>
        <end position="733"/>
    </location>
</feature>
<comment type="caution">
    <text evidence="6">The sequence shown here is derived from an EMBL/GenBank/DDBJ whole genome shotgun (WGS) entry which is preliminary data.</text>
</comment>
<feature type="compositionally biased region" description="Low complexity" evidence="4">
    <location>
        <begin position="701"/>
        <end position="722"/>
    </location>
</feature>
<dbReference type="Proteomes" id="UP000807306">
    <property type="component" value="Unassembled WGS sequence"/>
</dbReference>
<name>A0A9P6E528_9AGAR</name>
<feature type="region of interest" description="Disordered" evidence="4">
    <location>
        <begin position="814"/>
        <end position="892"/>
    </location>
</feature>